<name>A0A081BZV2_VECG1</name>
<protein>
    <recommendedName>
        <fullName evidence="1">Transposase IS66 central domain-containing protein</fullName>
    </recommendedName>
</protein>
<dbReference type="InterPro" id="IPR004291">
    <property type="entry name" value="Transposase_IS66_central"/>
</dbReference>
<accession>A0A081BZV2</accession>
<dbReference type="Proteomes" id="UP000030661">
    <property type="component" value="Unassembled WGS sequence"/>
</dbReference>
<dbReference type="AlphaFoldDB" id="A0A081BZV2"/>
<gene>
    <name evidence="2" type="ORF">U27_04829</name>
</gene>
<evidence type="ECO:0000313" key="3">
    <source>
        <dbReference type="Proteomes" id="UP000030661"/>
    </source>
</evidence>
<keyword evidence="3" id="KW-1185">Reference proteome</keyword>
<evidence type="ECO:0000259" key="1">
    <source>
        <dbReference type="Pfam" id="PF03050"/>
    </source>
</evidence>
<organism evidence="2 3">
    <name type="scientific">Vecturithrix granuli</name>
    <dbReference type="NCBI Taxonomy" id="1499967"/>
    <lineage>
        <taxon>Bacteria</taxon>
        <taxon>Candidatus Moduliflexota</taxon>
        <taxon>Candidatus Vecturitrichia</taxon>
        <taxon>Candidatus Vecturitrichales</taxon>
        <taxon>Candidatus Vecturitrichaceae</taxon>
        <taxon>Candidatus Vecturithrix</taxon>
    </lineage>
</organism>
<evidence type="ECO:0000313" key="2">
    <source>
        <dbReference type="EMBL" id="GAK57857.1"/>
    </source>
</evidence>
<dbReference type="Pfam" id="PF03050">
    <property type="entry name" value="DDE_Tnp_IS66"/>
    <property type="match status" value="1"/>
</dbReference>
<proteinExistence type="predicted"/>
<dbReference type="HOGENOM" id="CLU_3212842_0_0_0"/>
<dbReference type="STRING" id="1499967.U27_04829"/>
<dbReference type="EMBL" id="DF820466">
    <property type="protein sequence ID" value="GAK57857.1"/>
    <property type="molecule type" value="Genomic_DNA"/>
</dbReference>
<reference evidence="2 3" key="1">
    <citation type="journal article" date="2015" name="PeerJ">
        <title>First genomic representation of candidate bacterial phylum KSB3 points to enhanced environmental sensing as a trigger of wastewater bulking.</title>
        <authorList>
            <person name="Sekiguchi Y."/>
            <person name="Ohashi A."/>
            <person name="Parks D.H."/>
            <person name="Yamauchi T."/>
            <person name="Tyson G.W."/>
            <person name="Hugenholtz P."/>
        </authorList>
    </citation>
    <scope>NUCLEOTIDE SEQUENCE [LARGE SCALE GENOMIC DNA]</scope>
</reference>
<feature type="domain" description="Transposase IS66 central" evidence="1">
    <location>
        <begin position="2"/>
        <end position="41"/>
    </location>
</feature>
<sequence length="44" mass="5229">MYTLFRLDQSRGSQVLLDVLSEEFQGVIGCDYFSAYRKYMRLND</sequence>